<dbReference type="Gene3D" id="3.40.30.10">
    <property type="entry name" value="Glutaredoxin"/>
    <property type="match status" value="1"/>
</dbReference>
<keyword evidence="4" id="KW-1015">Disulfide bond</keyword>
<comment type="similarity">
    <text evidence="1">Belongs to the thioredoxin family. DsbA subfamily.</text>
</comment>
<evidence type="ECO:0000313" key="9">
    <source>
        <dbReference type="Proteomes" id="UP000178798"/>
    </source>
</evidence>
<dbReference type="AlphaFoldDB" id="A0A1F8DR96"/>
<gene>
    <name evidence="8" type="ORF">A2999_00170</name>
</gene>
<dbReference type="Pfam" id="PF13462">
    <property type="entry name" value="Thioredoxin_4"/>
    <property type="match status" value="1"/>
</dbReference>
<keyword evidence="6" id="KW-0472">Membrane</keyword>
<keyword evidence="5" id="KW-0676">Redox-active center</keyword>
<dbReference type="InterPro" id="IPR013766">
    <property type="entry name" value="Thioredoxin_domain"/>
</dbReference>
<dbReference type="PANTHER" id="PTHR13887:SF14">
    <property type="entry name" value="DISULFIDE BOND FORMATION PROTEIN D"/>
    <property type="match status" value="1"/>
</dbReference>
<comment type="caution">
    <text evidence="8">The sequence shown here is derived from an EMBL/GenBank/DDBJ whole genome shotgun (WGS) entry which is preliminary data.</text>
</comment>
<protein>
    <recommendedName>
        <fullName evidence="7">Thioredoxin domain-containing protein</fullName>
    </recommendedName>
</protein>
<keyword evidence="6" id="KW-0812">Transmembrane</keyword>
<keyword evidence="3" id="KW-0560">Oxidoreductase</keyword>
<name>A0A1F8DR96_9BACT</name>
<organism evidence="8 9">
    <name type="scientific">Candidatus Wolfebacteria bacterium RIFCSPLOWO2_01_FULL_38_11</name>
    <dbReference type="NCBI Taxonomy" id="1802556"/>
    <lineage>
        <taxon>Bacteria</taxon>
        <taxon>Candidatus Wolfeibacteriota</taxon>
    </lineage>
</organism>
<evidence type="ECO:0000256" key="4">
    <source>
        <dbReference type="ARBA" id="ARBA00023157"/>
    </source>
</evidence>
<evidence type="ECO:0000256" key="2">
    <source>
        <dbReference type="ARBA" id="ARBA00022729"/>
    </source>
</evidence>
<evidence type="ECO:0000256" key="3">
    <source>
        <dbReference type="ARBA" id="ARBA00023002"/>
    </source>
</evidence>
<dbReference type="InterPro" id="IPR036249">
    <property type="entry name" value="Thioredoxin-like_sf"/>
</dbReference>
<dbReference type="SUPFAM" id="SSF52833">
    <property type="entry name" value="Thioredoxin-like"/>
    <property type="match status" value="1"/>
</dbReference>
<dbReference type="GO" id="GO:0016491">
    <property type="term" value="F:oxidoreductase activity"/>
    <property type="evidence" value="ECO:0007669"/>
    <property type="project" value="UniProtKB-KW"/>
</dbReference>
<keyword evidence="6" id="KW-1133">Transmembrane helix</keyword>
<evidence type="ECO:0000259" key="7">
    <source>
        <dbReference type="PROSITE" id="PS51352"/>
    </source>
</evidence>
<evidence type="ECO:0000256" key="6">
    <source>
        <dbReference type="SAM" id="Phobius"/>
    </source>
</evidence>
<accession>A0A1F8DR96</accession>
<dbReference type="EMBL" id="MGIQ01000023">
    <property type="protein sequence ID" value="OGM90368.1"/>
    <property type="molecule type" value="Genomic_DNA"/>
</dbReference>
<feature type="transmembrane region" description="Helical" evidence="6">
    <location>
        <begin position="12"/>
        <end position="30"/>
    </location>
</feature>
<proteinExistence type="inferred from homology"/>
<keyword evidence="2" id="KW-0732">Signal</keyword>
<dbReference type="Proteomes" id="UP000178798">
    <property type="component" value="Unassembled WGS sequence"/>
</dbReference>
<dbReference type="PANTHER" id="PTHR13887">
    <property type="entry name" value="GLUTATHIONE S-TRANSFERASE KAPPA"/>
    <property type="match status" value="1"/>
</dbReference>
<evidence type="ECO:0000313" key="8">
    <source>
        <dbReference type="EMBL" id="OGM90368.1"/>
    </source>
</evidence>
<evidence type="ECO:0000256" key="1">
    <source>
        <dbReference type="ARBA" id="ARBA00005791"/>
    </source>
</evidence>
<evidence type="ECO:0000256" key="5">
    <source>
        <dbReference type="ARBA" id="ARBA00023284"/>
    </source>
</evidence>
<feature type="domain" description="Thioredoxin" evidence="7">
    <location>
        <begin position="41"/>
        <end position="241"/>
    </location>
</feature>
<dbReference type="STRING" id="1802556.A2999_00170"/>
<dbReference type="InterPro" id="IPR012336">
    <property type="entry name" value="Thioredoxin-like_fold"/>
</dbReference>
<reference evidence="8 9" key="1">
    <citation type="journal article" date="2016" name="Nat. Commun.">
        <title>Thousands of microbial genomes shed light on interconnected biogeochemical processes in an aquifer system.</title>
        <authorList>
            <person name="Anantharaman K."/>
            <person name="Brown C.T."/>
            <person name="Hug L.A."/>
            <person name="Sharon I."/>
            <person name="Castelle C.J."/>
            <person name="Probst A.J."/>
            <person name="Thomas B.C."/>
            <person name="Singh A."/>
            <person name="Wilkins M.J."/>
            <person name="Karaoz U."/>
            <person name="Brodie E.L."/>
            <person name="Williams K.H."/>
            <person name="Hubbard S.S."/>
            <person name="Banfield J.F."/>
        </authorList>
    </citation>
    <scope>NUCLEOTIDE SEQUENCE [LARGE SCALE GENOMIC DNA]</scope>
</reference>
<dbReference type="PROSITE" id="PS51352">
    <property type="entry name" value="THIOREDOXIN_2"/>
    <property type="match status" value="1"/>
</dbReference>
<sequence>MENSENKKIDYFLPASIIIAAVLISGAWVYSAGLKNLPSKEVIGEKQQKAQILDAVDNVSEINNEDHIRGNPNALIKIIEFSDMECPFCKNFHQTMIKIISEYGSSGKVAWIYRHFPLEQLHSKAKTSAVASECAAELGGNNAFWNFLDKYFEITPSNDKFNLSELPKVAQNIGLNVQQFENCLNSGKYDEKIESQIQEAMDSGARGTPYSILIDKNNKKQKIDGSLPYSELKTLIEEALR</sequence>